<keyword evidence="1" id="KW-0732">Signal</keyword>
<dbReference type="KEGG" id="plon:Pla110_28580"/>
<dbReference type="AlphaFoldDB" id="A0A518CPH0"/>
<keyword evidence="4" id="KW-1185">Reference proteome</keyword>
<sequence precursor="true">MLRLLRPAVVSFLILSSCTFLAAAEWQAGLSKAAITPRKPVWLSGYGGRDRPAEGKVHDLFAKAVAFQSPSGTRLVLVTTDLGSMSPEIYNHVLRQAESQWKLGREALVINASHTHCAPEICAERRVFHKLTDQAEADLVDYIDNQLKPTLVKLVGDALADLKPAQLSVSQSAAYFGKSRRFPTTEGEFINQRNDAGITDNTVPVLKITGPKGKLRGVLFGYACHNTTLAFYQFCGDYAGFAQYDIEEQHPGAVAMFVMGCGGDQNPYPRHGPNGLNYCKQHGRELADAVLTSLKGPQLAIKGELQVASTDVTLDLEPLPPLETIRTQAEGGQETPTSRKANYLLKQIETNGQVDLTQNCPLNVARFGDDLLFVFVSGETVLDYARLCQFAFGGQMVWVAGYNNDVFAYLPSQRILLEGGYEGRTGIIHQLTPTPFLPTVEDRVMGGIRQLVEKVSQPVPVTK</sequence>
<feature type="chain" id="PRO_5021841512" evidence="1">
    <location>
        <begin position="23"/>
        <end position="463"/>
    </location>
</feature>
<gene>
    <name evidence="3" type="ORF">Pla110_28580</name>
</gene>
<protein>
    <submittedName>
        <fullName evidence="3">Neutral/alkaline non-lysosomal ceramidase</fullName>
    </submittedName>
</protein>
<organism evidence="3 4">
    <name type="scientific">Polystyrenella longa</name>
    <dbReference type="NCBI Taxonomy" id="2528007"/>
    <lineage>
        <taxon>Bacteria</taxon>
        <taxon>Pseudomonadati</taxon>
        <taxon>Planctomycetota</taxon>
        <taxon>Planctomycetia</taxon>
        <taxon>Planctomycetales</taxon>
        <taxon>Planctomycetaceae</taxon>
        <taxon>Polystyrenella</taxon>
    </lineage>
</organism>
<proteinExistence type="predicted"/>
<dbReference type="InterPro" id="IPR031329">
    <property type="entry name" value="NEUT/ALK_ceramidase_N"/>
</dbReference>
<reference evidence="3 4" key="1">
    <citation type="submission" date="2019-02" db="EMBL/GenBank/DDBJ databases">
        <title>Deep-cultivation of Planctomycetes and their phenomic and genomic characterization uncovers novel biology.</title>
        <authorList>
            <person name="Wiegand S."/>
            <person name="Jogler M."/>
            <person name="Boedeker C."/>
            <person name="Pinto D."/>
            <person name="Vollmers J."/>
            <person name="Rivas-Marin E."/>
            <person name="Kohn T."/>
            <person name="Peeters S.H."/>
            <person name="Heuer A."/>
            <person name="Rast P."/>
            <person name="Oberbeckmann S."/>
            <person name="Bunk B."/>
            <person name="Jeske O."/>
            <person name="Meyerdierks A."/>
            <person name="Storesund J.E."/>
            <person name="Kallscheuer N."/>
            <person name="Luecker S."/>
            <person name="Lage O.M."/>
            <person name="Pohl T."/>
            <person name="Merkel B.J."/>
            <person name="Hornburger P."/>
            <person name="Mueller R.-W."/>
            <person name="Bruemmer F."/>
            <person name="Labrenz M."/>
            <person name="Spormann A.M."/>
            <person name="Op den Camp H."/>
            <person name="Overmann J."/>
            <person name="Amann R."/>
            <person name="Jetten M.S.M."/>
            <person name="Mascher T."/>
            <person name="Medema M.H."/>
            <person name="Devos D.P."/>
            <person name="Kaster A.-K."/>
            <person name="Ovreas L."/>
            <person name="Rohde M."/>
            <person name="Galperin M.Y."/>
            <person name="Jogler C."/>
        </authorList>
    </citation>
    <scope>NUCLEOTIDE SEQUENCE [LARGE SCALE GENOMIC DNA]</scope>
    <source>
        <strain evidence="3 4">Pla110</strain>
    </source>
</reference>
<evidence type="ECO:0000313" key="4">
    <source>
        <dbReference type="Proteomes" id="UP000317178"/>
    </source>
</evidence>
<dbReference type="PROSITE" id="PS51257">
    <property type="entry name" value="PROKAR_LIPOPROTEIN"/>
    <property type="match status" value="1"/>
</dbReference>
<evidence type="ECO:0000256" key="1">
    <source>
        <dbReference type="SAM" id="SignalP"/>
    </source>
</evidence>
<evidence type="ECO:0000313" key="3">
    <source>
        <dbReference type="EMBL" id="QDU81121.1"/>
    </source>
</evidence>
<dbReference type="EMBL" id="CP036281">
    <property type="protein sequence ID" value="QDU81121.1"/>
    <property type="molecule type" value="Genomic_DNA"/>
</dbReference>
<name>A0A518CPH0_9PLAN</name>
<dbReference type="Proteomes" id="UP000317178">
    <property type="component" value="Chromosome"/>
</dbReference>
<feature type="signal peptide" evidence="1">
    <location>
        <begin position="1"/>
        <end position="22"/>
    </location>
</feature>
<accession>A0A518CPH0</accession>
<dbReference type="Pfam" id="PF04734">
    <property type="entry name" value="Ceramidase_alk"/>
    <property type="match status" value="1"/>
</dbReference>
<dbReference type="RefSeq" id="WP_197440196.1">
    <property type="nucleotide sequence ID" value="NZ_CP036281.1"/>
</dbReference>
<evidence type="ECO:0000259" key="2">
    <source>
        <dbReference type="Pfam" id="PF04734"/>
    </source>
</evidence>
<feature type="domain" description="Neutral/alkaline non-lysosomal ceramidase N-terminal" evidence="2">
    <location>
        <begin position="27"/>
        <end position="253"/>
    </location>
</feature>